<evidence type="ECO:0000256" key="2">
    <source>
        <dbReference type="ARBA" id="ARBA00005992"/>
    </source>
</evidence>
<dbReference type="EMBL" id="JH603169">
    <property type="protein sequence ID" value="EIC21912.1"/>
    <property type="molecule type" value="Genomic_DNA"/>
</dbReference>
<name>H8Z3K4_9GAMM</name>
<evidence type="ECO:0000256" key="5">
    <source>
        <dbReference type="ARBA" id="ARBA00022984"/>
    </source>
</evidence>
<dbReference type="Proteomes" id="UP000002964">
    <property type="component" value="Unassembled WGS sequence"/>
</dbReference>
<dbReference type="InterPro" id="IPR038063">
    <property type="entry name" value="Transpep_catalytic_dom"/>
</dbReference>
<proteinExistence type="inferred from homology"/>
<feature type="domain" description="L,D-TPase catalytic" evidence="8">
    <location>
        <begin position="40"/>
        <end position="176"/>
    </location>
</feature>
<comment type="pathway">
    <text evidence="1 7">Cell wall biogenesis; peptidoglycan biosynthesis.</text>
</comment>
<dbReference type="STRING" id="631362.Thi970DRAFT_02148"/>
<reference evidence="9 10" key="2">
    <citation type="submission" date="2011-11" db="EMBL/GenBank/DDBJ databases">
        <authorList>
            <consortium name="US DOE Joint Genome Institute"/>
            <person name="Lucas S."/>
            <person name="Han J."/>
            <person name="Lapidus A."/>
            <person name="Cheng J.-F."/>
            <person name="Goodwin L."/>
            <person name="Pitluck S."/>
            <person name="Peters L."/>
            <person name="Ovchinnikova G."/>
            <person name="Zhang X."/>
            <person name="Detter J.C."/>
            <person name="Han C."/>
            <person name="Tapia R."/>
            <person name="Land M."/>
            <person name="Hauser L."/>
            <person name="Kyrpides N."/>
            <person name="Ivanova N."/>
            <person name="Pagani I."/>
            <person name="Vogl K."/>
            <person name="Liu Z."/>
            <person name="Overmann J."/>
            <person name="Frigaard N.-U."/>
            <person name="Bryant D."/>
            <person name="Woyke T."/>
        </authorList>
    </citation>
    <scope>NUCLEOTIDE SEQUENCE [LARGE SCALE GENOMIC DNA]</scope>
    <source>
        <strain evidence="9 10">970</strain>
    </source>
</reference>
<keyword evidence="6 7" id="KW-0961">Cell wall biogenesis/degradation</keyword>
<dbReference type="HOGENOM" id="CLU_102842_0_0_6"/>
<keyword evidence="10" id="KW-1185">Reference proteome</keyword>
<evidence type="ECO:0000256" key="6">
    <source>
        <dbReference type="ARBA" id="ARBA00023316"/>
    </source>
</evidence>
<dbReference type="RefSeq" id="WP_009148496.1">
    <property type="nucleotide sequence ID" value="NZ_CP121471.1"/>
</dbReference>
<keyword evidence="3" id="KW-0808">Transferase</keyword>
<dbReference type="eggNOG" id="COG3034">
    <property type="taxonomic scope" value="Bacteria"/>
</dbReference>
<dbReference type="GO" id="GO:0009252">
    <property type="term" value="P:peptidoglycan biosynthetic process"/>
    <property type="evidence" value="ECO:0007669"/>
    <property type="project" value="UniProtKB-UniPathway"/>
</dbReference>
<keyword evidence="5 7" id="KW-0573">Peptidoglycan synthesis</keyword>
<dbReference type="GO" id="GO:0008360">
    <property type="term" value="P:regulation of cell shape"/>
    <property type="evidence" value="ECO:0007669"/>
    <property type="project" value="UniProtKB-UniRule"/>
</dbReference>
<dbReference type="PANTHER" id="PTHR36699:SF1">
    <property type="entry name" value="L,D-TRANSPEPTIDASE YAFK-RELATED"/>
    <property type="match status" value="1"/>
</dbReference>
<keyword evidence="4 7" id="KW-0133">Cell shape</keyword>
<organism evidence="9 10">
    <name type="scientific">Thiorhodovibrio frisius</name>
    <dbReference type="NCBI Taxonomy" id="631362"/>
    <lineage>
        <taxon>Bacteria</taxon>
        <taxon>Pseudomonadati</taxon>
        <taxon>Pseudomonadota</taxon>
        <taxon>Gammaproteobacteria</taxon>
        <taxon>Chromatiales</taxon>
        <taxon>Chromatiaceae</taxon>
        <taxon>Thiorhodovibrio</taxon>
    </lineage>
</organism>
<dbReference type="CDD" id="cd16913">
    <property type="entry name" value="YkuD_like"/>
    <property type="match status" value="1"/>
</dbReference>
<reference evidence="10" key="1">
    <citation type="submission" date="2011-06" db="EMBL/GenBank/DDBJ databases">
        <authorList>
            <consortium name="US DOE Joint Genome Institute (JGI-PGF)"/>
            <person name="Lucas S."/>
            <person name="Han J."/>
            <person name="Lapidus A."/>
            <person name="Cheng J.-F."/>
            <person name="Goodwin L."/>
            <person name="Pitluck S."/>
            <person name="Peters L."/>
            <person name="Land M.L."/>
            <person name="Hauser L."/>
            <person name="Vogl K."/>
            <person name="Liu Z."/>
            <person name="Overmann J."/>
            <person name="Frigaard N.-U."/>
            <person name="Bryant D.A."/>
            <person name="Woyke T.J."/>
        </authorList>
    </citation>
    <scope>NUCLEOTIDE SEQUENCE [LARGE SCALE GENOMIC DNA]</scope>
    <source>
        <strain evidence="10">970</strain>
    </source>
</reference>
<dbReference type="Gene3D" id="2.40.440.10">
    <property type="entry name" value="L,D-transpeptidase catalytic domain-like"/>
    <property type="match status" value="1"/>
</dbReference>
<gene>
    <name evidence="9" type="ORF">Thi970DRAFT_02148</name>
</gene>
<dbReference type="PANTHER" id="PTHR36699">
    <property type="entry name" value="LD-TRANSPEPTIDASE"/>
    <property type="match status" value="1"/>
</dbReference>
<dbReference type="MEROPS" id="C82.A01"/>
<feature type="active site" description="Nucleophile" evidence="7">
    <location>
        <position position="152"/>
    </location>
</feature>
<dbReference type="GO" id="GO:0071555">
    <property type="term" value="P:cell wall organization"/>
    <property type="evidence" value="ECO:0007669"/>
    <property type="project" value="UniProtKB-UniRule"/>
</dbReference>
<dbReference type="InterPro" id="IPR005490">
    <property type="entry name" value="LD_TPept_cat_dom"/>
</dbReference>
<dbReference type="UniPathway" id="UPA00219"/>
<evidence type="ECO:0000259" key="8">
    <source>
        <dbReference type="PROSITE" id="PS52029"/>
    </source>
</evidence>
<dbReference type="GO" id="GO:0016740">
    <property type="term" value="F:transferase activity"/>
    <property type="evidence" value="ECO:0007669"/>
    <property type="project" value="UniProtKB-KW"/>
</dbReference>
<evidence type="ECO:0000313" key="9">
    <source>
        <dbReference type="EMBL" id="EIC21912.1"/>
    </source>
</evidence>
<dbReference type="PROSITE" id="PS52029">
    <property type="entry name" value="LD_TPASE"/>
    <property type="match status" value="1"/>
</dbReference>
<accession>H8Z3K4</accession>
<dbReference type="GO" id="GO:0004180">
    <property type="term" value="F:carboxypeptidase activity"/>
    <property type="evidence" value="ECO:0007669"/>
    <property type="project" value="UniProtKB-ARBA"/>
</dbReference>
<evidence type="ECO:0000313" key="10">
    <source>
        <dbReference type="Proteomes" id="UP000002964"/>
    </source>
</evidence>
<feature type="active site" description="Proton donor/acceptor" evidence="7">
    <location>
        <position position="130"/>
    </location>
</feature>
<dbReference type="AlphaFoldDB" id="H8Z3K4"/>
<evidence type="ECO:0000256" key="3">
    <source>
        <dbReference type="ARBA" id="ARBA00022679"/>
    </source>
</evidence>
<evidence type="ECO:0000256" key="4">
    <source>
        <dbReference type="ARBA" id="ARBA00022960"/>
    </source>
</evidence>
<protein>
    <recommendedName>
        <fullName evidence="8">L,D-TPase catalytic domain-containing protein</fullName>
    </recommendedName>
</protein>
<comment type="similarity">
    <text evidence="2">Belongs to the YkuD family.</text>
</comment>
<evidence type="ECO:0000256" key="1">
    <source>
        <dbReference type="ARBA" id="ARBA00004752"/>
    </source>
</evidence>
<sequence length="177" mass="20014">MTIWWSVLLVLLLAVALIALLRYFEYQLPTLFAQDLPRADAVRVDKSARRLWLMRAGEAYASYRIALGRNPTGHKEREGDQRTPEGQYVLDWRNPDSCCYKSLHVSYPDATDRAQAAARGDNPGGLIMIHGQVNGWGWLGWLAQYVDHTHGCIAVRNVPMEEIWRAVADGTPIEILP</sequence>
<dbReference type="OrthoDB" id="9809748at2"/>
<evidence type="ECO:0000256" key="7">
    <source>
        <dbReference type="PROSITE-ProRule" id="PRU01373"/>
    </source>
</evidence>
<dbReference type="Pfam" id="PF03734">
    <property type="entry name" value="YkuD"/>
    <property type="match status" value="1"/>
</dbReference>
<dbReference type="SUPFAM" id="SSF141523">
    <property type="entry name" value="L,D-transpeptidase catalytic domain-like"/>
    <property type="match status" value="1"/>
</dbReference>